<name>A0A9X2L847_9PROT</name>
<dbReference type="AlphaFoldDB" id="A0A9X2L847"/>
<evidence type="ECO:0000313" key="2">
    <source>
        <dbReference type="EMBL" id="MCQ8184836.1"/>
    </source>
</evidence>
<comment type="caution">
    <text evidence="2">The sequence shown here is derived from an EMBL/GenBank/DDBJ whole genome shotgun (WGS) entry which is preliminary data.</text>
</comment>
<protein>
    <recommendedName>
        <fullName evidence="4">SPW repeat-containing protein</fullName>
    </recommendedName>
</protein>
<keyword evidence="1" id="KW-1133">Transmembrane helix</keyword>
<dbReference type="Proteomes" id="UP001142610">
    <property type="component" value="Unassembled WGS sequence"/>
</dbReference>
<evidence type="ECO:0008006" key="4">
    <source>
        <dbReference type="Google" id="ProtNLM"/>
    </source>
</evidence>
<organism evidence="2 3">
    <name type="scientific">Parvularcula maris</name>
    <dbReference type="NCBI Taxonomy" id="2965077"/>
    <lineage>
        <taxon>Bacteria</taxon>
        <taxon>Pseudomonadati</taxon>
        <taxon>Pseudomonadota</taxon>
        <taxon>Alphaproteobacteria</taxon>
        <taxon>Parvularculales</taxon>
        <taxon>Parvularculaceae</taxon>
        <taxon>Parvularcula</taxon>
    </lineage>
</organism>
<feature type="transmembrane region" description="Helical" evidence="1">
    <location>
        <begin position="12"/>
        <end position="29"/>
    </location>
</feature>
<keyword evidence="1" id="KW-0812">Transmembrane</keyword>
<keyword evidence="1" id="KW-0472">Membrane</keyword>
<evidence type="ECO:0000313" key="3">
    <source>
        <dbReference type="Proteomes" id="UP001142610"/>
    </source>
</evidence>
<evidence type="ECO:0000256" key="1">
    <source>
        <dbReference type="SAM" id="Phobius"/>
    </source>
</evidence>
<dbReference type="RefSeq" id="WP_256618685.1">
    <property type="nucleotide sequence ID" value="NZ_JANIBC010000002.1"/>
</dbReference>
<reference evidence="2" key="1">
    <citation type="submission" date="2022-07" db="EMBL/GenBank/DDBJ databases">
        <title>Parvularcula maris sp. nov., an algicidal bacterium isolated from seawater.</title>
        <authorList>
            <person name="Li F."/>
        </authorList>
    </citation>
    <scope>NUCLEOTIDE SEQUENCE</scope>
    <source>
        <strain evidence="2">BGMRC 0090</strain>
    </source>
</reference>
<keyword evidence="3" id="KW-1185">Reference proteome</keyword>
<dbReference type="EMBL" id="JANIBC010000002">
    <property type="protein sequence ID" value="MCQ8184836.1"/>
    <property type="molecule type" value="Genomic_DNA"/>
</dbReference>
<feature type="transmembrane region" description="Helical" evidence="1">
    <location>
        <begin position="35"/>
        <end position="54"/>
    </location>
</feature>
<proteinExistence type="predicted"/>
<gene>
    <name evidence="2" type="ORF">NOG11_05480</name>
</gene>
<accession>A0A9X2L847</accession>
<sequence length="125" mass="13261">MRLVSPTVHGVIDYLAAAALILGPLLLFPSATPDYAVMIPIAAGVALIAYSLITDYVPSVRRIIPFPVHLAIDLTAGAVFVVLAFFGGLFGLVQLFYLVMGVAVMAVVLTTSQESDETFAQYTAE</sequence>